<proteinExistence type="inferred from homology"/>
<dbReference type="SMART" id="SM00060">
    <property type="entry name" value="FN3"/>
    <property type="match status" value="3"/>
</dbReference>
<dbReference type="InterPro" id="IPR013783">
    <property type="entry name" value="Ig-like_fold"/>
</dbReference>
<reference evidence="12" key="1">
    <citation type="submission" date="2025-08" db="UniProtKB">
        <authorList>
            <consortium name="RefSeq"/>
        </authorList>
    </citation>
    <scope>IDENTIFICATION</scope>
    <source>
        <tissue evidence="12">Spleen</tissue>
    </source>
</reference>
<dbReference type="InterPro" id="IPR003961">
    <property type="entry name" value="FN3_dom"/>
</dbReference>
<evidence type="ECO:0000259" key="9">
    <source>
        <dbReference type="PROSITE" id="PS50002"/>
    </source>
</evidence>
<dbReference type="GO" id="GO:0030156">
    <property type="term" value="F:benzodiazepine receptor binding"/>
    <property type="evidence" value="ECO:0007669"/>
    <property type="project" value="TreeGrafter"/>
</dbReference>
<evidence type="ECO:0000256" key="7">
    <source>
        <dbReference type="SAM" id="Coils"/>
    </source>
</evidence>
<feature type="domain" description="Fibronectin type-III" evidence="10">
    <location>
        <begin position="1160"/>
        <end position="1248"/>
    </location>
</feature>
<evidence type="ECO:0000256" key="4">
    <source>
        <dbReference type="ARBA" id="ARBA00022490"/>
    </source>
</evidence>
<comment type="similarity">
    <text evidence="2">Belongs to the RIMBP family.</text>
</comment>
<feature type="region of interest" description="Disordered" evidence="8">
    <location>
        <begin position="832"/>
        <end position="852"/>
    </location>
</feature>
<keyword evidence="4" id="KW-0963">Cytoplasm</keyword>
<name>A0A6P5L1C1_PHACI</name>
<dbReference type="PROSITE" id="PS50002">
    <property type="entry name" value="SH3"/>
    <property type="match status" value="3"/>
</dbReference>
<dbReference type="Pfam" id="PF14604">
    <property type="entry name" value="SH3_9"/>
    <property type="match status" value="1"/>
</dbReference>
<feature type="region of interest" description="Disordered" evidence="8">
    <location>
        <begin position="646"/>
        <end position="667"/>
    </location>
</feature>
<evidence type="ECO:0000256" key="5">
    <source>
        <dbReference type="ARBA" id="ARBA00022737"/>
    </source>
</evidence>
<feature type="domain" description="SH3" evidence="9">
    <location>
        <begin position="1764"/>
        <end position="1830"/>
    </location>
</feature>
<keyword evidence="3 6" id="KW-0728">SH3 domain</keyword>
<dbReference type="FunFam" id="2.60.40.10:FF:000072">
    <property type="entry name" value="RIMS-binding protein 2 isoform X1"/>
    <property type="match status" value="1"/>
</dbReference>
<feature type="domain" description="SH3" evidence="9">
    <location>
        <begin position="1648"/>
        <end position="1716"/>
    </location>
</feature>
<keyword evidence="7" id="KW-0175">Coiled coil</keyword>
<dbReference type="InterPro" id="IPR036116">
    <property type="entry name" value="FN3_sf"/>
</dbReference>
<feature type="coiled-coil region" evidence="7">
    <location>
        <begin position="519"/>
        <end position="553"/>
    </location>
</feature>
<evidence type="ECO:0000256" key="3">
    <source>
        <dbReference type="ARBA" id="ARBA00022443"/>
    </source>
</evidence>
<feature type="compositionally biased region" description="Low complexity" evidence="8">
    <location>
        <begin position="919"/>
        <end position="929"/>
    </location>
</feature>
<dbReference type="Proteomes" id="UP000515140">
    <property type="component" value="Unplaced"/>
</dbReference>
<dbReference type="CDD" id="cd12014">
    <property type="entry name" value="SH3_RIM-BP_1"/>
    <property type="match status" value="1"/>
</dbReference>
<evidence type="ECO:0000256" key="6">
    <source>
        <dbReference type="PROSITE-ProRule" id="PRU00192"/>
    </source>
</evidence>
<feature type="compositionally biased region" description="Low complexity" evidence="8">
    <location>
        <begin position="292"/>
        <end position="319"/>
    </location>
</feature>
<evidence type="ECO:0000256" key="1">
    <source>
        <dbReference type="ARBA" id="ARBA00004496"/>
    </source>
</evidence>
<dbReference type="KEGG" id="pcw:110215171"/>
<evidence type="ECO:0000259" key="10">
    <source>
        <dbReference type="PROSITE" id="PS50853"/>
    </source>
</evidence>
<evidence type="ECO:0000313" key="11">
    <source>
        <dbReference type="Proteomes" id="UP000515140"/>
    </source>
</evidence>
<feature type="compositionally biased region" description="Low complexity" evidence="8">
    <location>
        <begin position="18"/>
        <end position="28"/>
    </location>
</feature>
<evidence type="ECO:0000256" key="2">
    <source>
        <dbReference type="ARBA" id="ARBA00010749"/>
    </source>
</evidence>
<dbReference type="FunFam" id="2.30.30.40:FF:000006">
    <property type="entry name" value="RIMS-binding protein 2 isoform X1"/>
    <property type="match status" value="1"/>
</dbReference>
<dbReference type="InterPro" id="IPR040325">
    <property type="entry name" value="RIMBP1/2/3"/>
</dbReference>
<sequence>MTKDTPSPTGSGGRYSPKKSPASPSPALLLEEQRRELETVRAELEAERVRSQAERRRFATETRELREAGERERQQLVDQLHSRWEMQRVRELRQLQEAMGRERDTEIRQLLRWKEAELRQLQQLLHKERDCAVRQARELQRQLAEELLSRGYCSRPGSAAVGPAAGGLVGAAECRCKLQDVLAKLRWETDGEQAARIRHLQAALDVERSLFLKYILENFHWDPASVLSTRAPRPNLSRPEPGAAAAIVAVHFQAAGAGELPTVGIGELPTAGVGELPAPAAAATIATATTTTSAATPASTPTLTPLGPAPPVATATGPVYRPRPVTCATRPRSLDSLCAPRPRPYTLPLDDTAARSSRSLDGSPSRAESPGAGEPEAGSPLDRSPHYPAVLPRPQLAQDNLGTGEKVPREAPRPSPDDHQLSCRRPPRAWGSLPHKEVPSLQQPEKEGEAGEVPLALAPKQPASVAPRHEAVLELDYNDLVRQNSELAEALETLARHCSGLREENSQLRQGFPESSEKVRRLKVKNAELAVIAKRLEERARKLQETNLRAVSAPAPGESCAALELCRQAFELQRAKDMTEQTSALLAKDKQIEDLRRKCQDLQAQVAACQGPAQWFNVNGFDHLLRESQKEVLRLQRQVTLQNFKCPQTQRAASPPPSAQLQNPGREEAAEAQELKLQLEALEQTLSERQKCCKNLELDVGKAQQRFQEAEGRLQQVLSENSWLTRENSKLQEKAQWIEKVDLENSKMRGKLELVSEERDSAALLTAQLQQQASRSEAQRQELERELQDALSALAAQQGEAQRMQQAQEQMQKEHREALRTLEAQLQELEKRCAQQAQEANPPPPPPLRGKWAKKAICPLEGVPDSRTLAKKASTQASASDTASGLPSVQSHPAPETEELEADSLSQALEPEVPRSHHSYQSQDSQDSHGPSKLKIFLARYDYDPFAGPNDHPEAELPLTAGEYIYVFGDMDEDGFYAGELMDGQRGLVPSNLVEQISDSEILNLQPPEGSNSCLDSSQEVKSHSENPSPGGKVSDSLEEVSCNLLPKKLEKDIIEEALDFSGVPCPSKLTLIQQLPRGVVVDWEAPFAPNTYGAVQGYNVYVDNELWQNICAGSQTRATINNLDLKTRAYRISVQSVMEKGCSNRLQCSFLVGRGFCPAPSQLRLRNLTSTSAEITWLYSNSSYPHMVYLNKQEHGLTKAGVCCYTFQNLQPSTRYCAHVEARPHGETSKKLWEEMASPVTFTTPSAGPPDPPLDVLVECHTSPGTLLVSWIPVTIDSAGSSNGVPVTGYAVYAGGQKVIEVRSPTAGTVLVEFSQIQQQKLSQEVSVRTMSHYGESLDSVPAQIPGEWLKQSRSYRSPQAFPVNHSCGELAHPQTPSTLKPFVPVSQEKFILGSFNTRASTPLPASCGRAKMIASDGFPEDSFQRGVAKPSEGELPSPGDINAPQGAGETYALSPLPSSRKESHGPKTIRDSRFGNPRHLSDGQIGVEEKNARKAVPRWIQIQELLDTPPENGPMKEISRENNSGGKVPRNRVEAKALKGMTQSSEAPADYSHMADLASLEEEDQYANMWGPRRPGQKKEFRLLKGQTRLAGLKKASPLPEPSALLYPAPLGKMTKILKASPVMAAPRPWFRAPGSSPLKGKAANDHVRLFVALWDYDPRLMSTNPATAAEELTFQRGQLLKVWGDQDAEGFYHGECAGRMGYIPGDMVSEVQVEGSDILKKLLWQDRLPSGVSLDGLLGLSTQPQKSFSMARGTHRRVQLWHPQTMVAAFDYHPRKSSSLSVTEELSLSAGDVVTVLSSVDDNGFFYGELNGQRGLVPSNLLKTPALNAE</sequence>
<dbReference type="SMART" id="SM00326">
    <property type="entry name" value="SH3"/>
    <property type="match status" value="3"/>
</dbReference>
<keyword evidence="5" id="KW-0677">Repeat</keyword>
<dbReference type="RefSeq" id="XP_020852070.1">
    <property type="nucleotide sequence ID" value="XM_020996411.1"/>
</dbReference>
<organism evidence="11 12">
    <name type="scientific">Phascolarctos cinereus</name>
    <name type="common">Koala</name>
    <dbReference type="NCBI Taxonomy" id="38626"/>
    <lineage>
        <taxon>Eukaryota</taxon>
        <taxon>Metazoa</taxon>
        <taxon>Chordata</taxon>
        <taxon>Craniata</taxon>
        <taxon>Vertebrata</taxon>
        <taxon>Euteleostomi</taxon>
        <taxon>Mammalia</taxon>
        <taxon>Metatheria</taxon>
        <taxon>Diprotodontia</taxon>
        <taxon>Phascolarctidae</taxon>
        <taxon>Phascolarctos</taxon>
    </lineage>
</organism>
<dbReference type="SUPFAM" id="SSF50044">
    <property type="entry name" value="SH3-domain"/>
    <property type="match status" value="3"/>
</dbReference>
<dbReference type="PROSITE" id="PS50853">
    <property type="entry name" value="FN3"/>
    <property type="match status" value="1"/>
</dbReference>
<dbReference type="InParanoid" id="A0A6P5L1C1"/>
<feature type="compositionally biased region" description="Basic and acidic residues" evidence="8">
    <location>
        <begin position="1461"/>
        <end position="1475"/>
    </location>
</feature>
<feature type="region of interest" description="Disordered" evidence="8">
    <location>
        <begin position="1"/>
        <end position="28"/>
    </location>
</feature>
<dbReference type="GO" id="GO:0009566">
    <property type="term" value="P:fertilization"/>
    <property type="evidence" value="ECO:0007669"/>
    <property type="project" value="TreeGrafter"/>
</dbReference>
<dbReference type="Pfam" id="PF25566">
    <property type="entry name" value="RIMB1_N"/>
    <property type="match status" value="1"/>
</dbReference>
<dbReference type="FunFam" id="2.30.30.40:FF:000023">
    <property type="entry name" value="RIMS-binding protein 2 isoform F"/>
    <property type="match status" value="1"/>
</dbReference>
<dbReference type="PANTHER" id="PTHR14234:SF21">
    <property type="entry name" value="RIMS-BINDING PROTEIN 3A-RELATED"/>
    <property type="match status" value="1"/>
</dbReference>
<dbReference type="CDD" id="cd00063">
    <property type="entry name" value="FN3"/>
    <property type="match status" value="2"/>
</dbReference>
<dbReference type="GO" id="GO:0002177">
    <property type="term" value="C:manchette"/>
    <property type="evidence" value="ECO:0007669"/>
    <property type="project" value="TreeGrafter"/>
</dbReference>
<feature type="compositionally biased region" description="Basic and acidic residues" evidence="8">
    <location>
        <begin position="434"/>
        <end position="449"/>
    </location>
</feature>
<dbReference type="Gene3D" id="2.30.30.40">
    <property type="entry name" value="SH3 Domains"/>
    <property type="match status" value="3"/>
</dbReference>
<feature type="compositionally biased region" description="Basic and acidic residues" evidence="8">
    <location>
        <begin position="406"/>
        <end position="421"/>
    </location>
</feature>
<dbReference type="SUPFAM" id="SSF49265">
    <property type="entry name" value="Fibronectin type III"/>
    <property type="match status" value="2"/>
</dbReference>
<evidence type="ECO:0000256" key="8">
    <source>
        <dbReference type="SAM" id="MobiDB-lite"/>
    </source>
</evidence>
<dbReference type="InterPro" id="IPR001452">
    <property type="entry name" value="SH3_domain"/>
</dbReference>
<dbReference type="GO" id="GO:0007286">
    <property type="term" value="P:spermatid development"/>
    <property type="evidence" value="ECO:0007669"/>
    <property type="project" value="TreeGrafter"/>
</dbReference>
<dbReference type="InterPro" id="IPR036028">
    <property type="entry name" value="SH3-like_dom_sf"/>
</dbReference>
<feature type="compositionally biased region" description="Low complexity" evidence="8">
    <location>
        <begin position="871"/>
        <end position="884"/>
    </location>
</feature>
<feature type="compositionally biased region" description="Low complexity" evidence="8">
    <location>
        <begin position="796"/>
        <end position="810"/>
    </location>
</feature>
<comment type="subcellular location">
    <subcellularLocation>
        <location evidence="1">Cytoplasm</location>
    </subcellularLocation>
</comment>
<dbReference type="Gene3D" id="2.60.40.10">
    <property type="entry name" value="Immunoglobulins"/>
    <property type="match status" value="3"/>
</dbReference>
<feature type="domain" description="SH3" evidence="9">
    <location>
        <begin position="932"/>
        <end position="999"/>
    </location>
</feature>
<dbReference type="FunCoup" id="A0A6P5L1C1">
    <property type="interactions" value="24"/>
</dbReference>
<keyword evidence="11" id="KW-1185">Reference proteome</keyword>
<feature type="region of interest" description="Disordered" evidence="8">
    <location>
        <begin position="292"/>
        <end position="449"/>
    </location>
</feature>
<dbReference type="PANTHER" id="PTHR14234">
    <property type="entry name" value="RIM BINDING PROTEIN-RELATED"/>
    <property type="match status" value="1"/>
</dbReference>
<dbReference type="Pfam" id="PF25523">
    <property type="entry name" value="Ig_RIMBP2"/>
    <property type="match status" value="1"/>
</dbReference>
<feature type="region of interest" description="Disordered" evidence="8">
    <location>
        <begin position="796"/>
        <end position="816"/>
    </location>
</feature>
<feature type="compositionally biased region" description="Polar residues" evidence="8">
    <location>
        <begin position="1005"/>
        <end position="1018"/>
    </location>
</feature>
<feature type="region of interest" description="Disordered" evidence="8">
    <location>
        <begin position="1005"/>
        <end position="1037"/>
    </location>
</feature>
<feature type="region of interest" description="Disordered" evidence="8">
    <location>
        <begin position="869"/>
        <end position="931"/>
    </location>
</feature>
<dbReference type="InterPro" id="IPR057950">
    <property type="entry name" value="RIMB1/RIM3A-C-like_N"/>
</dbReference>
<evidence type="ECO:0000313" key="12">
    <source>
        <dbReference type="RefSeq" id="XP_020852070.1"/>
    </source>
</evidence>
<dbReference type="InterPro" id="IPR057884">
    <property type="entry name" value="FN3_RIM-BP1/2/3"/>
</dbReference>
<accession>A0A6P5L1C1</accession>
<dbReference type="Pfam" id="PF07653">
    <property type="entry name" value="SH3_2"/>
    <property type="match status" value="2"/>
</dbReference>
<gene>
    <name evidence="12" type="primary">LOC110215171</name>
</gene>
<protein>
    <submittedName>
        <fullName evidence="12">RIMS-binding protein 3A-like</fullName>
    </submittedName>
</protein>
<dbReference type="GeneID" id="110215171"/>
<dbReference type="GO" id="GO:0005634">
    <property type="term" value="C:nucleus"/>
    <property type="evidence" value="ECO:0007669"/>
    <property type="project" value="TreeGrafter"/>
</dbReference>
<feature type="region of interest" description="Disordered" evidence="8">
    <location>
        <begin position="1418"/>
        <end position="1491"/>
    </location>
</feature>